<dbReference type="EMBL" id="CARXXK010000004">
    <property type="protein sequence ID" value="CAI6366480.1"/>
    <property type="molecule type" value="Genomic_DNA"/>
</dbReference>
<organism evidence="3 4">
    <name type="scientific">Macrosiphum euphorbiae</name>
    <name type="common">potato aphid</name>
    <dbReference type="NCBI Taxonomy" id="13131"/>
    <lineage>
        <taxon>Eukaryota</taxon>
        <taxon>Metazoa</taxon>
        <taxon>Ecdysozoa</taxon>
        <taxon>Arthropoda</taxon>
        <taxon>Hexapoda</taxon>
        <taxon>Insecta</taxon>
        <taxon>Pterygota</taxon>
        <taxon>Neoptera</taxon>
        <taxon>Paraneoptera</taxon>
        <taxon>Hemiptera</taxon>
        <taxon>Sternorrhyncha</taxon>
        <taxon>Aphidomorpha</taxon>
        <taxon>Aphidoidea</taxon>
        <taxon>Aphididae</taxon>
        <taxon>Macrosiphini</taxon>
        <taxon>Macrosiphum</taxon>
    </lineage>
</organism>
<evidence type="ECO:0000313" key="4">
    <source>
        <dbReference type="Proteomes" id="UP001160148"/>
    </source>
</evidence>
<protein>
    <recommendedName>
        <fullName evidence="5">Zinc finger MYM-type protein 1-like</fullName>
    </recommendedName>
</protein>
<dbReference type="InterPro" id="IPR012337">
    <property type="entry name" value="RNaseH-like_sf"/>
</dbReference>
<dbReference type="InterPro" id="IPR008906">
    <property type="entry name" value="HATC_C_dom"/>
</dbReference>
<keyword evidence="4" id="KW-1185">Reference proteome</keyword>
<evidence type="ECO:0008006" key="5">
    <source>
        <dbReference type="Google" id="ProtNLM"/>
    </source>
</evidence>
<dbReference type="PANTHER" id="PTHR46289:SF19">
    <property type="entry name" value="ZINC FINGER MYM-TYPE CONTAINING 1"/>
    <property type="match status" value="1"/>
</dbReference>
<dbReference type="GO" id="GO:0046983">
    <property type="term" value="F:protein dimerization activity"/>
    <property type="evidence" value="ECO:0007669"/>
    <property type="project" value="InterPro"/>
</dbReference>
<feature type="domain" description="HAT C-terminal dimerisation" evidence="1">
    <location>
        <begin position="502"/>
        <end position="564"/>
    </location>
</feature>
<accession>A0AAV0XDN3</accession>
<proteinExistence type="predicted"/>
<dbReference type="Pfam" id="PF05699">
    <property type="entry name" value="Dimer_Tnp_hAT"/>
    <property type="match status" value="1"/>
</dbReference>
<dbReference type="InterPro" id="IPR052958">
    <property type="entry name" value="IFN-induced_PKR_regulator"/>
</dbReference>
<sequence>MHVKNCIELSKKRKAGVIGNLLREKIVNELKEAQSFSILVDSTQDVAVLDQLAICVRYVLKNNVYEKLLKLVVAYDSSGIGLYNLIAKEFSEIDLDMNKIVGCSFDGASNMKGVYNGLQSHLKKNANPSCIYTHCLGHVLNLVMVDSSECCKNAEFLFGLVQQSATFLLDSHKRMKVWSDLTKQTHKSHDKLRKLNLIGATRWWSKDKALSSIIQFNEPNVKDSRFLLFLHFLLEITSSESKFDAKTKYTAHTLLQNWSKFEIILTAAIYLDIFTISSPVSKFLQSRSLNYLIAFNMTTNLLNQIKEKRYNGDEIFNKLISDVQNFITKINKELELNDIDFRIKNKFSKNSVSRVPKINKMPGELASDERPDVSTEKRFKVETYNYILDIMINSMEKRFVSNSELLKDCICLDPKNFKNIKSCLPVNSLLKLSELTKISVHVLTSELQQFAIQYDTITKNFNDTFSKNDLSFDNDSNSESELNIDHSLECNTCNNCLRCAFNILYEIVQQSGSFNNIYLAYKFVLTLPCTQVTCERIFSKVKNIKTKLRSLISQDIMEALLMINIERDYVVDKEIVVNTIAKSSTELSRLLI</sequence>
<dbReference type="Proteomes" id="UP001160148">
    <property type="component" value="Unassembled WGS sequence"/>
</dbReference>
<gene>
    <name evidence="3" type="ORF">MEUPH1_LOCUS21061</name>
</gene>
<feature type="domain" description="DUF4371" evidence="2">
    <location>
        <begin position="25"/>
        <end position="117"/>
    </location>
</feature>
<dbReference type="PANTHER" id="PTHR46289">
    <property type="entry name" value="52 KDA REPRESSOR OF THE INHIBITOR OF THE PROTEIN KINASE-LIKE PROTEIN-RELATED"/>
    <property type="match status" value="1"/>
</dbReference>
<evidence type="ECO:0000259" key="1">
    <source>
        <dbReference type="Pfam" id="PF05699"/>
    </source>
</evidence>
<reference evidence="3 4" key="1">
    <citation type="submission" date="2023-01" db="EMBL/GenBank/DDBJ databases">
        <authorList>
            <person name="Whitehead M."/>
        </authorList>
    </citation>
    <scope>NUCLEOTIDE SEQUENCE [LARGE SCALE GENOMIC DNA]</scope>
</reference>
<comment type="caution">
    <text evidence="3">The sequence shown here is derived from an EMBL/GenBank/DDBJ whole genome shotgun (WGS) entry which is preliminary data.</text>
</comment>
<evidence type="ECO:0000259" key="2">
    <source>
        <dbReference type="Pfam" id="PF14291"/>
    </source>
</evidence>
<evidence type="ECO:0000313" key="3">
    <source>
        <dbReference type="EMBL" id="CAI6366480.1"/>
    </source>
</evidence>
<dbReference type="InterPro" id="IPR025398">
    <property type="entry name" value="DUF4371"/>
</dbReference>
<dbReference type="SUPFAM" id="SSF53098">
    <property type="entry name" value="Ribonuclease H-like"/>
    <property type="match status" value="1"/>
</dbReference>
<dbReference type="AlphaFoldDB" id="A0AAV0XDN3"/>
<dbReference type="Pfam" id="PF14291">
    <property type="entry name" value="DUF4371"/>
    <property type="match status" value="1"/>
</dbReference>
<name>A0AAV0XDN3_9HEMI</name>